<dbReference type="EMBL" id="UINC01008448">
    <property type="protein sequence ID" value="SVA38020.1"/>
    <property type="molecule type" value="Genomic_DNA"/>
</dbReference>
<evidence type="ECO:0000256" key="6">
    <source>
        <dbReference type="ARBA" id="ARBA00022747"/>
    </source>
</evidence>
<dbReference type="InterPro" id="IPR017985">
    <property type="entry name" value="MeTrfase_CN4_CS"/>
</dbReference>
<dbReference type="InterPro" id="IPR002941">
    <property type="entry name" value="DNA_methylase_N4/N6"/>
</dbReference>
<feature type="domain" description="DNA methylase N-4/N-6" evidence="9">
    <location>
        <begin position="22"/>
        <end position="252"/>
    </location>
</feature>
<evidence type="ECO:0000259" key="9">
    <source>
        <dbReference type="Pfam" id="PF01555"/>
    </source>
</evidence>
<comment type="catalytic activity">
    <reaction evidence="8">
        <text>a 2'-deoxycytidine in DNA + S-adenosyl-L-methionine = an N(4)-methyl-2'-deoxycytidine in DNA + S-adenosyl-L-homocysteine + H(+)</text>
        <dbReference type="Rhea" id="RHEA:16857"/>
        <dbReference type="Rhea" id="RHEA-COMP:11369"/>
        <dbReference type="Rhea" id="RHEA-COMP:13674"/>
        <dbReference type="ChEBI" id="CHEBI:15378"/>
        <dbReference type="ChEBI" id="CHEBI:57856"/>
        <dbReference type="ChEBI" id="CHEBI:59789"/>
        <dbReference type="ChEBI" id="CHEBI:85452"/>
        <dbReference type="ChEBI" id="CHEBI:137933"/>
        <dbReference type="EC" id="2.1.1.113"/>
    </reaction>
</comment>
<accession>A0A381VCC5</accession>
<dbReference type="GO" id="GO:0008170">
    <property type="term" value="F:N-methyltransferase activity"/>
    <property type="evidence" value="ECO:0007669"/>
    <property type="project" value="InterPro"/>
</dbReference>
<dbReference type="InterPro" id="IPR029063">
    <property type="entry name" value="SAM-dependent_MTases_sf"/>
</dbReference>
<dbReference type="EC" id="2.1.1.113" evidence="2"/>
<comment type="similarity">
    <text evidence="1">Belongs to the N(4)/N(6)-methyltransferase family. N(4) subfamily.</text>
</comment>
<dbReference type="InterPro" id="IPR001091">
    <property type="entry name" value="RM_Methyltransferase"/>
</dbReference>
<organism evidence="10">
    <name type="scientific">marine metagenome</name>
    <dbReference type="NCBI Taxonomy" id="408172"/>
    <lineage>
        <taxon>unclassified sequences</taxon>
        <taxon>metagenomes</taxon>
        <taxon>ecological metagenomes</taxon>
    </lineage>
</organism>
<evidence type="ECO:0000256" key="4">
    <source>
        <dbReference type="ARBA" id="ARBA00022679"/>
    </source>
</evidence>
<keyword evidence="5" id="KW-0949">S-adenosyl-L-methionine</keyword>
<dbReference type="GO" id="GO:0003677">
    <property type="term" value="F:DNA binding"/>
    <property type="evidence" value="ECO:0007669"/>
    <property type="project" value="UniProtKB-KW"/>
</dbReference>
<dbReference type="GO" id="GO:0009307">
    <property type="term" value="P:DNA restriction-modification system"/>
    <property type="evidence" value="ECO:0007669"/>
    <property type="project" value="UniProtKB-KW"/>
</dbReference>
<protein>
    <recommendedName>
        <fullName evidence="2">site-specific DNA-methyltransferase (cytosine-N(4)-specific)</fullName>
        <ecNumber evidence="2">2.1.1.113</ecNumber>
    </recommendedName>
</protein>
<name>A0A381VCC5_9ZZZZ</name>
<keyword evidence="4" id="KW-0808">Transferase</keyword>
<keyword evidence="6" id="KW-0680">Restriction system</keyword>
<evidence type="ECO:0000256" key="2">
    <source>
        <dbReference type="ARBA" id="ARBA00012185"/>
    </source>
</evidence>
<dbReference type="AlphaFoldDB" id="A0A381VCC5"/>
<dbReference type="PRINTS" id="PR00508">
    <property type="entry name" value="S21N4MTFRASE"/>
</dbReference>
<gene>
    <name evidence="10" type="ORF">METZ01_LOCUS90874</name>
</gene>
<dbReference type="PROSITE" id="PS00093">
    <property type="entry name" value="N4_MTASE"/>
    <property type="match status" value="1"/>
</dbReference>
<dbReference type="Gene3D" id="3.40.50.150">
    <property type="entry name" value="Vaccinia Virus protein VP39"/>
    <property type="match status" value="1"/>
</dbReference>
<reference evidence="10" key="1">
    <citation type="submission" date="2018-05" db="EMBL/GenBank/DDBJ databases">
        <authorList>
            <person name="Lanie J.A."/>
            <person name="Ng W.-L."/>
            <person name="Kazmierczak K.M."/>
            <person name="Andrzejewski T.M."/>
            <person name="Davidsen T.M."/>
            <person name="Wayne K.J."/>
            <person name="Tettelin H."/>
            <person name="Glass J.I."/>
            <person name="Rusch D."/>
            <person name="Podicherti R."/>
            <person name="Tsui H.-C.T."/>
            <person name="Winkler M.E."/>
        </authorList>
    </citation>
    <scope>NUCLEOTIDE SEQUENCE</scope>
</reference>
<dbReference type="Pfam" id="PF01555">
    <property type="entry name" value="N6_N4_Mtase"/>
    <property type="match status" value="1"/>
</dbReference>
<evidence type="ECO:0000313" key="10">
    <source>
        <dbReference type="EMBL" id="SVA38020.1"/>
    </source>
</evidence>
<sequence>MEKDIIYNKSCVLMDEIPDESIRLIVTSPPYFNAKNYDHQDQIGRSSNSYEDYISSMDPVWKECFRVLKPNGKLCINSPILPMDKKTMNTHHNRDYLNINNDIETNILNNTEFFRYDLIIWDKGSTDQLMMGSYPHPPNFYGLNTIEFINIFVKDGLPEKMDKKTKTNSKLGKNEWREYISSIWKFHPEHDRAHPAPFPVELPLRLIKLFSFTGDIILDPFIGSGTTALAAKMMKRHFLGYELNKIYIKLGKKRLKQYQSD</sequence>
<evidence type="ECO:0000256" key="1">
    <source>
        <dbReference type="ARBA" id="ARBA00010203"/>
    </source>
</evidence>
<keyword evidence="3" id="KW-0489">Methyltransferase</keyword>
<evidence type="ECO:0000256" key="7">
    <source>
        <dbReference type="ARBA" id="ARBA00023125"/>
    </source>
</evidence>
<dbReference type="GO" id="GO:0015667">
    <property type="term" value="F:site-specific DNA-methyltransferase (cytosine-N4-specific) activity"/>
    <property type="evidence" value="ECO:0007669"/>
    <property type="project" value="UniProtKB-EC"/>
</dbReference>
<dbReference type="GO" id="GO:0032259">
    <property type="term" value="P:methylation"/>
    <property type="evidence" value="ECO:0007669"/>
    <property type="project" value="UniProtKB-KW"/>
</dbReference>
<dbReference type="SUPFAM" id="SSF53335">
    <property type="entry name" value="S-adenosyl-L-methionine-dependent methyltransferases"/>
    <property type="match status" value="1"/>
</dbReference>
<evidence type="ECO:0000256" key="3">
    <source>
        <dbReference type="ARBA" id="ARBA00022603"/>
    </source>
</evidence>
<evidence type="ECO:0000256" key="8">
    <source>
        <dbReference type="ARBA" id="ARBA00049120"/>
    </source>
</evidence>
<evidence type="ECO:0000256" key="5">
    <source>
        <dbReference type="ARBA" id="ARBA00022691"/>
    </source>
</evidence>
<keyword evidence="7" id="KW-0238">DNA-binding</keyword>
<proteinExistence type="inferred from homology"/>